<organism evidence="1 2">
    <name type="scientific">Lentithecium fluviatile CBS 122367</name>
    <dbReference type="NCBI Taxonomy" id="1168545"/>
    <lineage>
        <taxon>Eukaryota</taxon>
        <taxon>Fungi</taxon>
        <taxon>Dikarya</taxon>
        <taxon>Ascomycota</taxon>
        <taxon>Pezizomycotina</taxon>
        <taxon>Dothideomycetes</taxon>
        <taxon>Pleosporomycetidae</taxon>
        <taxon>Pleosporales</taxon>
        <taxon>Massarineae</taxon>
        <taxon>Lentitheciaceae</taxon>
        <taxon>Lentithecium</taxon>
    </lineage>
</organism>
<evidence type="ECO:0000313" key="1">
    <source>
        <dbReference type="EMBL" id="KAF2689894.1"/>
    </source>
</evidence>
<keyword evidence="2" id="KW-1185">Reference proteome</keyword>
<dbReference type="Proteomes" id="UP000799291">
    <property type="component" value="Unassembled WGS sequence"/>
</dbReference>
<gene>
    <name evidence="1" type="ORF">K458DRAFT_383016</name>
</gene>
<sequence length="141" mass="15893">MPQVASDIHAETILGLISEMFIRMPRNPRILWCNSSKTVLEWFLWTTTSPLKSIRGAQRTYRAWMCLAMHQLPSLNANSSFVIHLMNISGDGQDVSPAEMARRDAIRFLSGQYQPERQTQVAMDTLLGAFVSVGLPESPRT</sequence>
<protein>
    <submittedName>
        <fullName evidence="1">Uncharacterized protein</fullName>
    </submittedName>
</protein>
<proteinExistence type="predicted"/>
<accession>A0A6G1JH69</accession>
<evidence type="ECO:0000313" key="2">
    <source>
        <dbReference type="Proteomes" id="UP000799291"/>
    </source>
</evidence>
<reference evidence="1" key="1">
    <citation type="journal article" date="2020" name="Stud. Mycol.">
        <title>101 Dothideomycetes genomes: a test case for predicting lifestyles and emergence of pathogens.</title>
        <authorList>
            <person name="Haridas S."/>
            <person name="Albert R."/>
            <person name="Binder M."/>
            <person name="Bloem J."/>
            <person name="Labutti K."/>
            <person name="Salamov A."/>
            <person name="Andreopoulos B."/>
            <person name="Baker S."/>
            <person name="Barry K."/>
            <person name="Bills G."/>
            <person name="Bluhm B."/>
            <person name="Cannon C."/>
            <person name="Castanera R."/>
            <person name="Culley D."/>
            <person name="Daum C."/>
            <person name="Ezra D."/>
            <person name="Gonzalez J."/>
            <person name="Henrissat B."/>
            <person name="Kuo A."/>
            <person name="Liang C."/>
            <person name="Lipzen A."/>
            <person name="Lutzoni F."/>
            <person name="Magnuson J."/>
            <person name="Mondo S."/>
            <person name="Nolan M."/>
            <person name="Ohm R."/>
            <person name="Pangilinan J."/>
            <person name="Park H.-J."/>
            <person name="Ramirez L."/>
            <person name="Alfaro M."/>
            <person name="Sun H."/>
            <person name="Tritt A."/>
            <person name="Yoshinaga Y."/>
            <person name="Zwiers L.-H."/>
            <person name="Turgeon B."/>
            <person name="Goodwin S."/>
            <person name="Spatafora J."/>
            <person name="Crous P."/>
            <person name="Grigoriev I."/>
        </authorList>
    </citation>
    <scope>NUCLEOTIDE SEQUENCE</scope>
    <source>
        <strain evidence="1">CBS 122367</strain>
    </source>
</reference>
<name>A0A6G1JH69_9PLEO</name>
<dbReference type="AlphaFoldDB" id="A0A6G1JH69"/>
<dbReference type="EMBL" id="MU005571">
    <property type="protein sequence ID" value="KAF2689894.1"/>
    <property type="molecule type" value="Genomic_DNA"/>
</dbReference>